<dbReference type="AlphaFoldDB" id="A0AAP0LCH3"/>
<comment type="caution">
    <text evidence="2">The sequence shown here is derived from an EMBL/GenBank/DDBJ whole genome shotgun (WGS) entry which is preliminary data.</text>
</comment>
<feature type="region of interest" description="Disordered" evidence="1">
    <location>
        <begin position="36"/>
        <end position="75"/>
    </location>
</feature>
<dbReference type="EMBL" id="JBBNAF010000001">
    <property type="protein sequence ID" value="KAK9168501.1"/>
    <property type="molecule type" value="Genomic_DNA"/>
</dbReference>
<proteinExistence type="predicted"/>
<reference evidence="2 3" key="1">
    <citation type="submission" date="2024-01" db="EMBL/GenBank/DDBJ databases">
        <title>Genome assemblies of Stephania.</title>
        <authorList>
            <person name="Yang L."/>
        </authorList>
    </citation>
    <scope>NUCLEOTIDE SEQUENCE [LARGE SCALE GENOMIC DNA]</scope>
    <source>
        <strain evidence="2">YNDBR</strain>
        <tissue evidence="2">Leaf</tissue>
    </source>
</reference>
<evidence type="ECO:0000313" key="3">
    <source>
        <dbReference type="Proteomes" id="UP001420932"/>
    </source>
</evidence>
<organism evidence="2 3">
    <name type="scientific">Stephania yunnanensis</name>
    <dbReference type="NCBI Taxonomy" id="152371"/>
    <lineage>
        <taxon>Eukaryota</taxon>
        <taxon>Viridiplantae</taxon>
        <taxon>Streptophyta</taxon>
        <taxon>Embryophyta</taxon>
        <taxon>Tracheophyta</taxon>
        <taxon>Spermatophyta</taxon>
        <taxon>Magnoliopsida</taxon>
        <taxon>Ranunculales</taxon>
        <taxon>Menispermaceae</taxon>
        <taxon>Menispermoideae</taxon>
        <taxon>Cissampelideae</taxon>
        <taxon>Stephania</taxon>
    </lineage>
</organism>
<evidence type="ECO:0000313" key="2">
    <source>
        <dbReference type="EMBL" id="KAK9168501.1"/>
    </source>
</evidence>
<keyword evidence="3" id="KW-1185">Reference proteome</keyword>
<dbReference type="Proteomes" id="UP001420932">
    <property type="component" value="Unassembled WGS sequence"/>
</dbReference>
<name>A0AAP0LCH3_9MAGN</name>
<protein>
    <submittedName>
        <fullName evidence="2">Uncharacterized protein</fullName>
    </submittedName>
</protein>
<accession>A0AAP0LCH3</accession>
<sequence length="75" mass="8399">MLQLEELEMEMEMEMEMELDLLSLFLLLMSPSSFCGGLPGDADTHSSDRLGISFTPMPPRDVPTDDSETDDDLDD</sequence>
<gene>
    <name evidence="2" type="ORF">Syun_000641</name>
</gene>
<evidence type="ECO:0000256" key="1">
    <source>
        <dbReference type="SAM" id="MobiDB-lite"/>
    </source>
</evidence>
<feature type="compositionally biased region" description="Acidic residues" evidence="1">
    <location>
        <begin position="64"/>
        <end position="75"/>
    </location>
</feature>